<protein>
    <submittedName>
        <fullName evidence="2">Intracellular protease/amidase related enzyme,ThiJ family</fullName>
    </submittedName>
</protein>
<dbReference type="InterPro" id="IPR029062">
    <property type="entry name" value="Class_I_gatase-like"/>
</dbReference>
<dbReference type="GO" id="GO:0008233">
    <property type="term" value="F:peptidase activity"/>
    <property type="evidence" value="ECO:0007669"/>
    <property type="project" value="UniProtKB-KW"/>
</dbReference>
<dbReference type="GO" id="GO:0006508">
    <property type="term" value="P:proteolysis"/>
    <property type="evidence" value="ECO:0007669"/>
    <property type="project" value="UniProtKB-KW"/>
</dbReference>
<dbReference type="PANTHER" id="PTHR43130:SF15">
    <property type="entry name" value="THIJ_PFPI FAMILY PROTEIN (AFU_ORTHOLOGUE AFUA_5G14240)"/>
    <property type="match status" value="1"/>
</dbReference>
<feature type="domain" description="DJ-1/PfpI" evidence="1">
    <location>
        <begin position="2"/>
        <end position="89"/>
    </location>
</feature>
<proteinExistence type="predicted"/>
<keyword evidence="3" id="KW-1185">Reference proteome</keyword>
<dbReference type="InterPro" id="IPR002818">
    <property type="entry name" value="DJ-1/PfpI"/>
</dbReference>
<accession>A0ABY6STH6</accession>
<sequence length="91" mass="10263">MNVNIILFNDFETLDIFGPLEILGKVQEYDIHYYSQNGGMITSRQKTQIITEDIDLADKKGILVIPGGQGTRELVNDESFLNMLKVIAEES</sequence>
<organism evidence="2 3">
    <name type="scientific">Clostridium carnis</name>
    <dbReference type="NCBI Taxonomy" id="1530"/>
    <lineage>
        <taxon>Bacteria</taxon>
        <taxon>Bacillati</taxon>
        <taxon>Bacillota</taxon>
        <taxon>Clostridia</taxon>
        <taxon>Eubacteriales</taxon>
        <taxon>Clostridiaceae</taxon>
        <taxon>Clostridium</taxon>
    </lineage>
</organism>
<reference evidence="2 3" key="1">
    <citation type="submission" date="2018-11" db="EMBL/GenBank/DDBJ databases">
        <authorList>
            <consortium name="Pathogen Informatics"/>
        </authorList>
    </citation>
    <scope>NUCLEOTIDE SEQUENCE [LARGE SCALE GENOMIC DNA]</scope>
    <source>
        <strain evidence="2 3">NCTC10913</strain>
    </source>
</reference>
<keyword evidence="2" id="KW-0378">Hydrolase</keyword>
<gene>
    <name evidence="2" type="ORF">NCTC10913_02240</name>
</gene>
<evidence type="ECO:0000259" key="1">
    <source>
        <dbReference type="Pfam" id="PF01965"/>
    </source>
</evidence>
<dbReference type="Pfam" id="PF01965">
    <property type="entry name" value="DJ-1_PfpI"/>
    <property type="match status" value="1"/>
</dbReference>
<evidence type="ECO:0000313" key="2">
    <source>
        <dbReference type="EMBL" id="VDG71897.1"/>
    </source>
</evidence>
<dbReference type="EMBL" id="UYIN01000008">
    <property type="protein sequence ID" value="VDG71897.1"/>
    <property type="molecule type" value="Genomic_DNA"/>
</dbReference>
<name>A0ABY6STH6_9CLOT</name>
<keyword evidence="2" id="KW-0645">Protease</keyword>
<dbReference type="Proteomes" id="UP000277570">
    <property type="component" value="Unassembled WGS sequence"/>
</dbReference>
<comment type="caution">
    <text evidence="2">The sequence shown here is derived from an EMBL/GenBank/DDBJ whole genome shotgun (WGS) entry which is preliminary data.</text>
</comment>
<dbReference type="InterPro" id="IPR052158">
    <property type="entry name" value="INH-QAR"/>
</dbReference>
<evidence type="ECO:0000313" key="3">
    <source>
        <dbReference type="Proteomes" id="UP000277570"/>
    </source>
</evidence>
<dbReference type="SUPFAM" id="SSF52317">
    <property type="entry name" value="Class I glutamine amidotransferase-like"/>
    <property type="match status" value="1"/>
</dbReference>
<dbReference type="Gene3D" id="3.40.50.880">
    <property type="match status" value="1"/>
</dbReference>
<dbReference type="PANTHER" id="PTHR43130">
    <property type="entry name" value="ARAC-FAMILY TRANSCRIPTIONAL REGULATOR"/>
    <property type="match status" value="1"/>
</dbReference>